<evidence type="ECO:0000313" key="4">
    <source>
        <dbReference type="Proteomes" id="UP001320168"/>
    </source>
</evidence>
<sequence>MQAVRNAQPLHESTQWETSALDLDAYLARIDYRGPLAPSLETLTALQQAHLAAVPFENLEIVTGGEIRIDLESLQDKLVRRRRGGYCHEQNTLFATVLDRLGFEVAGRNARMLMGEDASVVTPLGHTLLVVKVAGHDWMVDVGVGNVGPREPIRLEADREASHGPWEYRLERSPLGYWLLRHKRLGEWFNIYQFSDEPCYRADSGEYNYLASRHPGSPFVRRIVAQHNGAEIRLALTDLELKIFRPGQAPELQRIEADALPDVLRQRFGLALTPEQERALLQRAQTLAETTSEGEQLGT</sequence>
<evidence type="ECO:0000256" key="2">
    <source>
        <dbReference type="RuleBase" id="RU003452"/>
    </source>
</evidence>
<comment type="caution">
    <text evidence="3">The sequence shown here is derived from an EMBL/GenBank/DDBJ whole genome shotgun (WGS) entry which is preliminary data.</text>
</comment>
<accession>A0ABS9A5E1</accession>
<dbReference type="EMBL" id="JABFTX010000003">
    <property type="protein sequence ID" value="MCE8004064.1"/>
    <property type="molecule type" value="Genomic_DNA"/>
</dbReference>
<evidence type="ECO:0000313" key="3">
    <source>
        <dbReference type="EMBL" id="MCE8004064.1"/>
    </source>
</evidence>
<organism evidence="3 4">
    <name type="scientific">Billgrantia ethanolica</name>
    <dbReference type="NCBI Taxonomy" id="2733486"/>
    <lineage>
        <taxon>Bacteria</taxon>
        <taxon>Pseudomonadati</taxon>
        <taxon>Pseudomonadota</taxon>
        <taxon>Gammaproteobacteria</taxon>
        <taxon>Oceanospirillales</taxon>
        <taxon>Halomonadaceae</taxon>
        <taxon>Billgrantia</taxon>
    </lineage>
</organism>
<protein>
    <submittedName>
        <fullName evidence="3">Acetyltransferase</fullName>
    </submittedName>
</protein>
<keyword evidence="4" id="KW-1185">Reference proteome</keyword>
<name>A0ABS9A5E1_9GAMM</name>
<gene>
    <name evidence="3" type="ORF">HOP53_14570</name>
</gene>
<dbReference type="Proteomes" id="UP001320168">
    <property type="component" value="Unassembled WGS sequence"/>
</dbReference>
<dbReference type="Pfam" id="PF00797">
    <property type="entry name" value="Acetyltransf_2"/>
    <property type="match status" value="1"/>
</dbReference>
<dbReference type="PANTHER" id="PTHR11786">
    <property type="entry name" value="N-HYDROXYARYLAMINE O-ACETYLTRANSFERASE"/>
    <property type="match status" value="1"/>
</dbReference>
<dbReference type="PANTHER" id="PTHR11786:SF0">
    <property type="entry name" value="ARYLAMINE N-ACETYLTRANSFERASE 4-RELATED"/>
    <property type="match status" value="1"/>
</dbReference>
<reference evidence="3 4" key="1">
    <citation type="journal article" date="2021" name="Front. Microbiol.">
        <title>Aerobic Denitrification and Heterotrophic Sulfur Oxidation in the Genus Halomonas Revealed by Six Novel Species Characterizations and Genome-Based Analysis.</title>
        <authorList>
            <person name="Wang L."/>
            <person name="Shao Z."/>
        </authorList>
    </citation>
    <scope>NUCLEOTIDE SEQUENCE [LARGE SCALE GENOMIC DNA]</scope>
    <source>
        <strain evidence="3 4">MCCC 1A11081</strain>
    </source>
</reference>
<dbReference type="Gene3D" id="3.30.2140.10">
    <property type="entry name" value="Arylamine N-acetyltransferase"/>
    <property type="match status" value="1"/>
</dbReference>
<proteinExistence type="inferred from homology"/>
<dbReference type="PRINTS" id="PR01543">
    <property type="entry name" value="ANATRNSFRASE"/>
</dbReference>
<comment type="similarity">
    <text evidence="1 2">Belongs to the arylamine N-acetyltransferase family.</text>
</comment>
<dbReference type="InterPro" id="IPR001447">
    <property type="entry name" value="Arylamine_N-AcTrfase"/>
</dbReference>
<dbReference type="RefSeq" id="WP_234270704.1">
    <property type="nucleotide sequence ID" value="NZ_JABFTX010000003.1"/>
</dbReference>
<evidence type="ECO:0000256" key="1">
    <source>
        <dbReference type="ARBA" id="ARBA00006547"/>
    </source>
</evidence>
<dbReference type="Gene3D" id="2.40.128.150">
    <property type="entry name" value="Cysteine proteinases"/>
    <property type="match status" value="1"/>
</dbReference>
<dbReference type="SUPFAM" id="SSF54001">
    <property type="entry name" value="Cysteine proteinases"/>
    <property type="match status" value="1"/>
</dbReference>
<dbReference type="InterPro" id="IPR038765">
    <property type="entry name" value="Papain-like_cys_pep_sf"/>
</dbReference>